<keyword evidence="3" id="KW-1185">Reference proteome</keyword>
<proteinExistence type="predicted"/>
<evidence type="ECO:0000313" key="3">
    <source>
        <dbReference type="Proteomes" id="UP001359559"/>
    </source>
</evidence>
<accession>A0AAN9PDE6</accession>
<gene>
    <name evidence="2" type="ORF">RJT34_17757</name>
</gene>
<evidence type="ECO:0000313" key="2">
    <source>
        <dbReference type="EMBL" id="KAK7294860.1"/>
    </source>
</evidence>
<dbReference type="AlphaFoldDB" id="A0AAN9PDE6"/>
<reference evidence="2 3" key="1">
    <citation type="submission" date="2024-01" db="EMBL/GenBank/DDBJ databases">
        <title>The genomes of 5 underutilized Papilionoideae crops provide insights into root nodulation and disease resistance.</title>
        <authorList>
            <person name="Yuan L."/>
        </authorList>
    </citation>
    <scope>NUCLEOTIDE SEQUENCE [LARGE SCALE GENOMIC DNA]</scope>
    <source>
        <strain evidence="2">LY-2023</strain>
        <tissue evidence="2">Leaf</tissue>
    </source>
</reference>
<evidence type="ECO:0000256" key="1">
    <source>
        <dbReference type="SAM" id="MobiDB-lite"/>
    </source>
</evidence>
<dbReference type="EMBL" id="JAYKXN010000004">
    <property type="protein sequence ID" value="KAK7294860.1"/>
    <property type="molecule type" value="Genomic_DNA"/>
</dbReference>
<feature type="compositionally biased region" description="Basic and acidic residues" evidence="1">
    <location>
        <begin position="17"/>
        <end position="32"/>
    </location>
</feature>
<feature type="region of interest" description="Disordered" evidence="1">
    <location>
        <begin position="1"/>
        <end position="32"/>
    </location>
</feature>
<comment type="caution">
    <text evidence="2">The sequence shown here is derived from an EMBL/GenBank/DDBJ whole genome shotgun (WGS) entry which is preliminary data.</text>
</comment>
<protein>
    <submittedName>
        <fullName evidence="2">Uncharacterized protein</fullName>
    </submittedName>
</protein>
<sequence>MVSTQRGDVGNHGGARNIRDENPANDKVAPKEAHNKECNKGIILEESERDCVGLTVRWSIPMHVAPSVDVVLSIVFSQKALYERAFIAFDLMQRAKKAEAGD</sequence>
<name>A0AAN9PDE6_CLITE</name>
<dbReference type="Proteomes" id="UP001359559">
    <property type="component" value="Unassembled WGS sequence"/>
</dbReference>
<organism evidence="2 3">
    <name type="scientific">Clitoria ternatea</name>
    <name type="common">Butterfly pea</name>
    <dbReference type="NCBI Taxonomy" id="43366"/>
    <lineage>
        <taxon>Eukaryota</taxon>
        <taxon>Viridiplantae</taxon>
        <taxon>Streptophyta</taxon>
        <taxon>Embryophyta</taxon>
        <taxon>Tracheophyta</taxon>
        <taxon>Spermatophyta</taxon>
        <taxon>Magnoliopsida</taxon>
        <taxon>eudicotyledons</taxon>
        <taxon>Gunneridae</taxon>
        <taxon>Pentapetalae</taxon>
        <taxon>rosids</taxon>
        <taxon>fabids</taxon>
        <taxon>Fabales</taxon>
        <taxon>Fabaceae</taxon>
        <taxon>Papilionoideae</taxon>
        <taxon>50 kb inversion clade</taxon>
        <taxon>NPAAA clade</taxon>
        <taxon>indigoferoid/millettioid clade</taxon>
        <taxon>Phaseoleae</taxon>
        <taxon>Clitoria</taxon>
    </lineage>
</organism>